<gene>
    <name evidence="1" type="ORF">AORI_P026</name>
</gene>
<dbReference type="EMBL" id="CP003411">
    <property type="protein sequence ID" value="AHJ58541.1"/>
    <property type="molecule type" value="Genomic_DNA"/>
</dbReference>
<keyword evidence="2" id="KW-1185">Reference proteome</keyword>
<dbReference type="AlphaFoldDB" id="W6IBA4"/>
<evidence type="ECO:0000313" key="2">
    <source>
        <dbReference type="Proteomes" id="UP000013968"/>
    </source>
</evidence>
<protein>
    <submittedName>
        <fullName evidence="1">Uncharacterized protein</fullName>
    </submittedName>
</protein>
<evidence type="ECO:0000313" key="1">
    <source>
        <dbReference type="EMBL" id="AHJ58541.1"/>
    </source>
</evidence>
<geneLocation type="plasmid" evidence="1 2">
    <name>pXL100</name>
</geneLocation>
<dbReference type="Proteomes" id="UP000013968">
    <property type="component" value="Plasmid pXL100"/>
</dbReference>
<dbReference type="KEGG" id="aoi:AORI_P026"/>
<keyword evidence="1" id="KW-0614">Plasmid</keyword>
<sequence length="280" mass="30576">MDYYEEALAELVRADPLTRARKVGDVLARQQDFTNELSRIRREALQDLIAEGATQGELGKKLGMSRARIGQLLTSGPQPERALLGTGALHFAIGGKWESGRTNPSAVISAEALAAYNVLSKLAGDYRMTTEYEIVPPPGIVSLNRANLVVLCSPRLLPLVGQMLESDPNLGFGNGSRGWFLKDHNQDQVYRSPSDAGEHADYAYVGRLPRPDGKGTFLYLAGIHAMGTLGAAHYLAANIEEIYQQVKTKRWSALISCAYDGDSREINEVKAISPIYVADK</sequence>
<organism evidence="1 2">
    <name type="scientific">Amycolatopsis keratiniphila</name>
    <dbReference type="NCBI Taxonomy" id="129921"/>
    <lineage>
        <taxon>Bacteria</taxon>
        <taxon>Bacillati</taxon>
        <taxon>Actinomycetota</taxon>
        <taxon>Actinomycetes</taxon>
        <taxon>Pseudonocardiales</taxon>
        <taxon>Pseudonocardiaceae</taxon>
        <taxon>Amycolatopsis</taxon>
        <taxon>Amycolatopsis japonica group</taxon>
    </lineage>
</organism>
<name>W6IBA4_9PSEU</name>
<proteinExistence type="predicted"/>
<dbReference type="HOGENOM" id="CLU_992632_0_0_11"/>
<dbReference type="RefSeq" id="WP_024264319.1">
    <property type="nucleotide sequence ID" value="NC_023497.1"/>
</dbReference>
<reference evidence="1 2" key="1">
    <citation type="journal article" date="2014" name="BMC Genomics">
        <title>Complete genome sequence and comparative genomic analyses of the vancomycin-producing Amycolatopsis orientalis.</title>
        <authorList>
            <person name="Xu L."/>
            <person name="Huang H."/>
            <person name="Wei W."/>
            <person name="Zhong Y."/>
            <person name="Tang B."/>
            <person name="Yuan H."/>
            <person name="Zhu L."/>
            <person name="Huang W."/>
            <person name="Ge M."/>
            <person name="Yang S."/>
            <person name="Zheng H."/>
            <person name="Jiang W."/>
            <person name="Chen D."/>
            <person name="Zhao G.P."/>
            <person name="Zhao W."/>
        </authorList>
    </citation>
    <scope>NUCLEOTIDE SEQUENCE [LARGE SCALE GENOMIC DNA]</scope>
    <source>
        <strain evidence="1 2">HCCB10007</strain>
        <plasmid evidence="1 2">pXL100</plasmid>
    </source>
</reference>
<accession>W6IBA4</accession>